<evidence type="ECO:0000256" key="1">
    <source>
        <dbReference type="SAM" id="Phobius"/>
    </source>
</evidence>
<sequence>MGSSPCRKALKKLESRNKSALIAAIIIIIILTGLKLYETYNQASSLQGYVSDEIWYVPSARLIANNLLGLKTTYEYAEGQYGYSVLLKDQADVLACKLKVQLYGGEIIKSDYIKNTAIAVALPKGTLPENVCEGVMKVVPGYPMPDNENVFDYVNPEHPPIGKYIIAIFMSIFGDRPIIWRLPGVIEAGLLVVIAGLAGWKLFGLFGAAISSAVASFDPLTKNMGSVAMLDIHLAFFTALGILFYIYNRPILSLSFISLSGLVKYSGFFLIPFIFIYLWREGRLRLRAAIYVLAFPLAFAAIVFMPYIFHYGISWVIQQFMFALSWHTESRPPGPPTSTPIEWILGWSPFYLSYNPDIPASGSPIIYVPVFVASLISFPLYFIERERPGNEQKTYGVFLSILIFLFMYTLLYIIGNKTLYSFYFTQITPAFYYSFVGSMLVIAGCFPSLSELIELVKGFLKANASK</sequence>
<feature type="domain" description="Glycosyltransferase RgtA/B/C/D-like" evidence="2">
    <location>
        <begin position="158"/>
        <end position="308"/>
    </location>
</feature>
<proteinExistence type="predicted"/>
<dbReference type="Pfam" id="PF13231">
    <property type="entry name" value="PMT_2"/>
    <property type="match status" value="1"/>
</dbReference>
<dbReference type="EMBL" id="DTLS01000097">
    <property type="protein sequence ID" value="HGZ60264.1"/>
    <property type="molecule type" value="Genomic_DNA"/>
</dbReference>
<reference evidence="3" key="1">
    <citation type="journal article" date="2020" name="mSystems">
        <title>Genome- and Community-Level Interaction Insights into Carbon Utilization and Element Cycling Functions of Hydrothermarchaeota in Hydrothermal Sediment.</title>
        <authorList>
            <person name="Zhou Z."/>
            <person name="Liu Y."/>
            <person name="Xu W."/>
            <person name="Pan J."/>
            <person name="Luo Z.H."/>
            <person name="Li M."/>
        </authorList>
    </citation>
    <scope>NUCLEOTIDE SEQUENCE [LARGE SCALE GENOMIC DNA]</scope>
    <source>
        <strain evidence="3">SpSt-885</strain>
    </source>
</reference>
<feature type="transmembrane region" description="Helical" evidence="1">
    <location>
        <begin position="290"/>
        <end position="309"/>
    </location>
</feature>
<keyword evidence="1" id="KW-0812">Transmembrane</keyword>
<keyword evidence="1" id="KW-1133">Transmembrane helix</keyword>
<keyword evidence="1" id="KW-0472">Membrane</keyword>
<organism evidence="3">
    <name type="scientific">Fervidicoccus fontis</name>
    <dbReference type="NCBI Taxonomy" id="683846"/>
    <lineage>
        <taxon>Archaea</taxon>
        <taxon>Thermoproteota</taxon>
        <taxon>Thermoprotei</taxon>
        <taxon>Fervidicoccales</taxon>
        <taxon>Fervidicoccaceae</taxon>
        <taxon>Fervidicoccus</taxon>
    </lineage>
</organism>
<accession>A0A7J3SL15</accession>
<gene>
    <name evidence="3" type="ORF">ENW83_03545</name>
</gene>
<evidence type="ECO:0000313" key="3">
    <source>
        <dbReference type="EMBL" id="HGZ60264.1"/>
    </source>
</evidence>
<comment type="caution">
    <text evidence="3">The sequence shown here is derived from an EMBL/GenBank/DDBJ whole genome shotgun (WGS) entry which is preliminary data.</text>
</comment>
<feature type="transmembrane region" description="Helical" evidence="1">
    <location>
        <begin position="190"/>
        <end position="215"/>
    </location>
</feature>
<feature type="transmembrane region" description="Helical" evidence="1">
    <location>
        <begin position="395"/>
        <end position="415"/>
    </location>
</feature>
<protein>
    <recommendedName>
        <fullName evidence="2">Glycosyltransferase RgtA/B/C/D-like domain-containing protein</fullName>
    </recommendedName>
</protein>
<evidence type="ECO:0000259" key="2">
    <source>
        <dbReference type="Pfam" id="PF13231"/>
    </source>
</evidence>
<feature type="transmembrane region" description="Helical" evidence="1">
    <location>
        <begin position="253"/>
        <end position="278"/>
    </location>
</feature>
<dbReference type="AlphaFoldDB" id="A0A7J3SL15"/>
<feature type="transmembrane region" description="Helical" evidence="1">
    <location>
        <begin position="430"/>
        <end position="449"/>
    </location>
</feature>
<feature type="transmembrane region" description="Helical" evidence="1">
    <location>
        <begin position="20"/>
        <end position="37"/>
    </location>
</feature>
<dbReference type="InterPro" id="IPR038731">
    <property type="entry name" value="RgtA/B/C-like"/>
</dbReference>
<feature type="transmembrane region" description="Helical" evidence="1">
    <location>
        <begin position="227"/>
        <end position="247"/>
    </location>
</feature>
<name>A0A7J3SL15_9CREN</name>
<feature type="transmembrane region" description="Helical" evidence="1">
    <location>
        <begin position="365"/>
        <end position="383"/>
    </location>
</feature>